<evidence type="ECO:0000256" key="1">
    <source>
        <dbReference type="SAM" id="MobiDB-lite"/>
    </source>
</evidence>
<dbReference type="Proteomes" id="UP000054279">
    <property type="component" value="Unassembled WGS sequence"/>
</dbReference>
<protein>
    <recommendedName>
        <fullName evidence="2">Endonuclease/exonuclease/phosphatase domain-containing protein</fullName>
    </recommendedName>
</protein>
<name>A0A0C9UB65_SPHS4</name>
<evidence type="ECO:0000313" key="3">
    <source>
        <dbReference type="EMBL" id="KIJ22766.1"/>
    </source>
</evidence>
<feature type="domain" description="Endonuclease/exonuclease/phosphatase" evidence="2">
    <location>
        <begin position="280"/>
        <end position="506"/>
    </location>
</feature>
<organism evidence="3 4">
    <name type="scientific">Sphaerobolus stellatus (strain SS14)</name>
    <dbReference type="NCBI Taxonomy" id="990650"/>
    <lineage>
        <taxon>Eukaryota</taxon>
        <taxon>Fungi</taxon>
        <taxon>Dikarya</taxon>
        <taxon>Basidiomycota</taxon>
        <taxon>Agaricomycotina</taxon>
        <taxon>Agaricomycetes</taxon>
        <taxon>Phallomycetidae</taxon>
        <taxon>Geastrales</taxon>
        <taxon>Sphaerobolaceae</taxon>
        <taxon>Sphaerobolus</taxon>
    </lineage>
</organism>
<feature type="compositionally biased region" description="Polar residues" evidence="1">
    <location>
        <begin position="29"/>
        <end position="61"/>
    </location>
</feature>
<dbReference type="SUPFAM" id="SSF56219">
    <property type="entry name" value="DNase I-like"/>
    <property type="match status" value="1"/>
</dbReference>
<accession>A0A0C9UB65</accession>
<keyword evidence="4" id="KW-1185">Reference proteome</keyword>
<feature type="compositionally biased region" description="Low complexity" evidence="1">
    <location>
        <begin position="169"/>
        <end position="191"/>
    </location>
</feature>
<feature type="region of interest" description="Disordered" evidence="1">
    <location>
        <begin position="29"/>
        <end position="111"/>
    </location>
</feature>
<sequence>MLWAHRSSQAKARQCMIVCSPQSIMQTNRKNRSITPATTKHQRKNATQTANTASGYTTRLSVSRGGRTAGSHSNEVDRENLSRPVTNRSQSGRFSLQGGLPHHDDSVSVSRNGTSTSVIIEDTHTLFSSVNTPTQNRGPTTSRLHTETTRTTSNNLPPSSDSDTEGSDTDSVSVNNKSSHSSSTAAFSSDSMHLLSSDILDNTPSRNTTQARAHFPNQRRMPRPSSPEFPQTSDDFHDFLALRQRTNVTALLHQNPSQTPPVSNVRKVKKNTRGSLQISSLNIRGGGSNTTREKWGHLWQVMRQTQTGVLAIQESHITDTVVQGLEDTFNGRMQILSSIDESNPNSKGVVFLLNKQLTAWKATRVVEIILGRALLLLLPWHQDQTLNILNIYAPNPHSENESFWSDLHKKWKDDGLPMVHFLLGDFNIVEDSIDRLPAHNDPQSPRESLAKFKSLFGLLDGWRHENPDIVAHTWHQSQRDIHSRLDRIYTTEAIFKHTCNWSISPPPIHTDHDIVNVRVFNIDMPYVGNGRWTIPLFTLKEEKIMKESIYNNFKTDLIGTIRDYAKKCIPMIQKEIQHKISQLEQVLNNTPDPIEKATLASDLKEI</sequence>
<dbReference type="InterPro" id="IPR036691">
    <property type="entry name" value="Endo/exonu/phosph_ase_sf"/>
</dbReference>
<dbReference type="Gene3D" id="3.60.10.10">
    <property type="entry name" value="Endonuclease/exonuclease/phosphatase"/>
    <property type="match status" value="1"/>
</dbReference>
<feature type="compositionally biased region" description="Polar residues" evidence="1">
    <location>
        <begin position="83"/>
        <end position="94"/>
    </location>
</feature>
<dbReference type="OrthoDB" id="3264871at2759"/>
<proteinExistence type="predicted"/>
<dbReference type="HOGENOM" id="CLU_450686_0_0_1"/>
<gene>
    <name evidence="3" type="ORF">M422DRAFT_276760</name>
</gene>
<feature type="compositionally biased region" description="Polar residues" evidence="1">
    <location>
        <begin position="127"/>
        <end position="139"/>
    </location>
</feature>
<feature type="region of interest" description="Disordered" evidence="1">
    <location>
        <begin position="127"/>
        <end position="234"/>
    </location>
</feature>
<dbReference type="InterPro" id="IPR005135">
    <property type="entry name" value="Endo/exonuclease/phosphatase"/>
</dbReference>
<dbReference type="GO" id="GO:0003824">
    <property type="term" value="F:catalytic activity"/>
    <property type="evidence" value="ECO:0007669"/>
    <property type="project" value="InterPro"/>
</dbReference>
<dbReference type="EMBL" id="KN837957">
    <property type="protein sequence ID" value="KIJ22766.1"/>
    <property type="molecule type" value="Genomic_DNA"/>
</dbReference>
<evidence type="ECO:0000259" key="2">
    <source>
        <dbReference type="Pfam" id="PF03372"/>
    </source>
</evidence>
<evidence type="ECO:0000313" key="4">
    <source>
        <dbReference type="Proteomes" id="UP000054279"/>
    </source>
</evidence>
<feature type="compositionally biased region" description="Low complexity" evidence="1">
    <location>
        <begin position="149"/>
        <end position="161"/>
    </location>
</feature>
<dbReference type="Pfam" id="PF03372">
    <property type="entry name" value="Exo_endo_phos"/>
    <property type="match status" value="1"/>
</dbReference>
<reference evidence="3 4" key="1">
    <citation type="submission" date="2014-06" db="EMBL/GenBank/DDBJ databases">
        <title>Evolutionary Origins and Diversification of the Mycorrhizal Mutualists.</title>
        <authorList>
            <consortium name="DOE Joint Genome Institute"/>
            <consortium name="Mycorrhizal Genomics Consortium"/>
            <person name="Kohler A."/>
            <person name="Kuo A."/>
            <person name="Nagy L.G."/>
            <person name="Floudas D."/>
            <person name="Copeland A."/>
            <person name="Barry K.W."/>
            <person name="Cichocki N."/>
            <person name="Veneault-Fourrey C."/>
            <person name="LaButti K."/>
            <person name="Lindquist E.A."/>
            <person name="Lipzen A."/>
            <person name="Lundell T."/>
            <person name="Morin E."/>
            <person name="Murat C."/>
            <person name="Riley R."/>
            <person name="Ohm R."/>
            <person name="Sun H."/>
            <person name="Tunlid A."/>
            <person name="Henrissat B."/>
            <person name="Grigoriev I.V."/>
            <person name="Hibbett D.S."/>
            <person name="Martin F."/>
        </authorList>
    </citation>
    <scope>NUCLEOTIDE SEQUENCE [LARGE SCALE GENOMIC DNA]</scope>
    <source>
        <strain evidence="3 4">SS14</strain>
    </source>
</reference>
<feature type="compositionally biased region" description="Polar residues" evidence="1">
    <location>
        <begin position="199"/>
        <end position="211"/>
    </location>
</feature>
<dbReference type="AlphaFoldDB" id="A0A0C9UB65"/>